<evidence type="ECO:0000256" key="2">
    <source>
        <dbReference type="SAM" id="SignalP"/>
    </source>
</evidence>
<feature type="compositionally biased region" description="Polar residues" evidence="1">
    <location>
        <begin position="59"/>
        <end position="72"/>
    </location>
</feature>
<keyword evidence="2" id="KW-0732">Signal</keyword>
<feature type="region of interest" description="Disordered" evidence="1">
    <location>
        <begin position="51"/>
        <end position="72"/>
    </location>
</feature>
<dbReference type="EMBL" id="GBXM01023177">
    <property type="protein sequence ID" value="JAH85400.1"/>
    <property type="molecule type" value="Transcribed_RNA"/>
</dbReference>
<evidence type="ECO:0000313" key="3">
    <source>
        <dbReference type="EMBL" id="JAH85400.1"/>
    </source>
</evidence>
<proteinExistence type="predicted"/>
<accession>A0A0E9W753</accession>
<feature type="signal peptide" evidence="2">
    <location>
        <begin position="1"/>
        <end position="29"/>
    </location>
</feature>
<dbReference type="AlphaFoldDB" id="A0A0E9W753"/>
<protein>
    <recommendedName>
        <fullName evidence="4">Secreted protein</fullName>
    </recommendedName>
</protein>
<reference evidence="3" key="2">
    <citation type="journal article" date="2015" name="Fish Shellfish Immunol.">
        <title>Early steps in the European eel (Anguilla anguilla)-Vibrio vulnificus interaction in the gills: Role of the RtxA13 toxin.</title>
        <authorList>
            <person name="Callol A."/>
            <person name="Pajuelo D."/>
            <person name="Ebbesson L."/>
            <person name="Teles M."/>
            <person name="MacKenzie S."/>
            <person name="Amaro C."/>
        </authorList>
    </citation>
    <scope>NUCLEOTIDE SEQUENCE</scope>
</reference>
<organism evidence="3">
    <name type="scientific">Anguilla anguilla</name>
    <name type="common">European freshwater eel</name>
    <name type="synonym">Muraena anguilla</name>
    <dbReference type="NCBI Taxonomy" id="7936"/>
    <lineage>
        <taxon>Eukaryota</taxon>
        <taxon>Metazoa</taxon>
        <taxon>Chordata</taxon>
        <taxon>Craniata</taxon>
        <taxon>Vertebrata</taxon>
        <taxon>Euteleostomi</taxon>
        <taxon>Actinopterygii</taxon>
        <taxon>Neopterygii</taxon>
        <taxon>Teleostei</taxon>
        <taxon>Anguilliformes</taxon>
        <taxon>Anguillidae</taxon>
        <taxon>Anguilla</taxon>
    </lineage>
</organism>
<name>A0A0E9W753_ANGAN</name>
<evidence type="ECO:0000256" key="1">
    <source>
        <dbReference type="SAM" id="MobiDB-lite"/>
    </source>
</evidence>
<reference evidence="3" key="1">
    <citation type="submission" date="2014-11" db="EMBL/GenBank/DDBJ databases">
        <authorList>
            <person name="Amaro Gonzalez C."/>
        </authorList>
    </citation>
    <scope>NUCLEOTIDE SEQUENCE</scope>
</reference>
<sequence length="72" mass="8427">MFQPRKISCNVFQVSRILCHLAAISYVLSQSCSPRSRWLCHFLVNRSQHKFRENKTKNNNEQSSHKTMTTAT</sequence>
<dbReference type="PROSITE" id="PS51257">
    <property type="entry name" value="PROKAR_LIPOPROTEIN"/>
    <property type="match status" value="1"/>
</dbReference>
<evidence type="ECO:0008006" key="4">
    <source>
        <dbReference type="Google" id="ProtNLM"/>
    </source>
</evidence>
<feature type="chain" id="PRO_5002434076" description="Secreted protein" evidence="2">
    <location>
        <begin position="30"/>
        <end position="72"/>
    </location>
</feature>